<evidence type="ECO:0000256" key="6">
    <source>
        <dbReference type="ARBA" id="ARBA00022824"/>
    </source>
</evidence>
<evidence type="ECO:0000313" key="11">
    <source>
        <dbReference type="EMBL" id="ACO62234.1"/>
    </source>
</evidence>
<keyword evidence="5 10" id="KW-0812">Transmembrane</keyword>
<dbReference type="GeneID" id="8241739"/>
<accession>C1E1V4</accession>
<dbReference type="STRING" id="296587.C1E1V4"/>
<proteinExistence type="inferred from homology"/>
<keyword evidence="9" id="KW-0325">Glycoprotein</keyword>
<sequence length="184" mass="20199">MEAAVGQLRQLLGLSPSPPHADIDEPKLNIRSVPASSAGFATWEVDVLVRRRAAAGHRAAMDSLDSLAAVVKAMPEMDVPKALAEAAGESLSESRLAREAAVDGRLEDAAVHARNSHAHAESAFFHPQIISLLYFPQEYKLAVYIPLFLPTLFPLFTGLMWDVKFYVRRTRCAAEHRRRAGKAD</sequence>
<dbReference type="AlphaFoldDB" id="C1E1V4"/>
<evidence type="ECO:0000256" key="4">
    <source>
        <dbReference type="ARBA" id="ARBA00022502"/>
    </source>
</evidence>
<evidence type="ECO:0000256" key="3">
    <source>
        <dbReference type="ARBA" id="ARBA00005316"/>
    </source>
</evidence>
<dbReference type="Proteomes" id="UP000002009">
    <property type="component" value="Chromosome 3"/>
</dbReference>
<name>C1E1V4_MICCC</name>
<evidence type="ECO:0000256" key="1">
    <source>
        <dbReference type="ARBA" id="ARBA00004477"/>
    </source>
</evidence>
<organism evidence="11 12">
    <name type="scientific">Micromonas commoda (strain RCC299 / NOUM17 / CCMP2709)</name>
    <name type="common">Picoplanktonic green alga</name>
    <dbReference type="NCBI Taxonomy" id="296587"/>
    <lineage>
        <taxon>Eukaryota</taxon>
        <taxon>Viridiplantae</taxon>
        <taxon>Chlorophyta</taxon>
        <taxon>Mamiellophyceae</taxon>
        <taxon>Mamiellales</taxon>
        <taxon>Mamiellaceae</taxon>
        <taxon>Micromonas</taxon>
    </lineage>
</organism>
<dbReference type="GO" id="GO:0016255">
    <property type="term" value="P:attachment of GPI anchor to protein"/>
    <property type="evidence" value="ECO:0007669"/>
    <property type="project" value="InterPro"/>
</dbReference>
<evidence type="ECO:0008006" key="13">
    <source>
        <dbReference type="Google" id="ProtNLM"/>
    </source>
</evidence>
<evidence type="ECO:0000256" key="7">
    <source>
        <dbReference type="ARBA" id="ARBA00022989"/>
    </source>
</evidence>
<dbReference type="eggNOG" id="KOG2459">
    <property type="taxonomic scope" value="Eukaryota"/>
</dbReference>
<dbReference type="EMBL" id="CP001324">
    <property type="protein sequence ID" value="ACO62234.1"/>
    <property type="molecule type" value="Genomic_DNA"/>
</dbReference>
<keyword evidence="4" id="KW-0337">GPI-anchor biosynthesis</keyword>
<keyword evidence="8 10" id="KW-0472">Membrane</keyword>
<dbReference type="KEGG" id="mis:MICPUN_107925"/>
<gene>
    <name evidence="11" type="ORF">MICPUN_107925</name>
</gene>
<comment type="subcellular location">
    <subcellularLocation>
        <location evidence="1">Endoplasmic reticulum membrane</location>
        <topology evidence="1">Multi-pass membrane protein</topology>
    </subcellularLocation>
</comment>
<keyword evidence="7 10" id="KW-1133">Transmembrane helix</keyword>
<evidence type="ECO:0000256" key="10">
    <source>
        <dbReference type="SAM" id="Phobius"/>
    </source>
</evidence>
<evidence type="ECO:0000256" key="9">
    <source>
        <dbReference type="ARBA" id="ARBA00023180"/>
    </source>
</evidence>
<evidence type="ECO:0000256" key="8">
    <source>
        <dbReference type="ARBA" id="ARBA00023136"/>
    </source>
</evidence>
<dbReference type="RefSeq" id="XP_002500976.1">
    <property type="nucleotide sequence ID" value="XM_002500930.1"/>
</dbReference>
<dbReference type="InterPro" id="IPR019540">
    <property type="entry name" value="PtdIno-glycan_biosynth_class_S"/>
</dbReference>
<dbReference type="GO" id="GO:0042765">
    <property type="term" value="C:GPI-anchor transamidase complex"/>
    <property type="evidence" value="ECO:0007669"/>
    <property type="project" value="InterPro"/>
</dbReference>
<comment type="pathway">
    <text evidence="2">Glycolipid biosynthesis; glycosylphosphatidylinositol-anchor biosynthesis.</text>
</comment>
<keyword evidence="12" id="KW-1185">Reference proteome</keyword>
<keyword evidence="6" id="KW-0256">Endoplasmic reticulum</keyword>
<comment type="similarity">
    <text evidence="3">Belongs to the PIGS family.</text>
</comment>
<dbReference type="InParanoid" id="C1E1V4"/>
<feature type="transmembrane region" description="Helical" evidence="10">
    <location>
        <begin position="141"/>
        <end position="161"/>
    </location>
</feature>
<dbReference type="UniPathway" id="UPA00196"/>
<dbReference type="OMA" id="NSHAHAE"/>
<dbReference type="PANTHER" id="PTHR21072:SF13">
    <property type="entry name" value="GPI TRANSAMIDASE COMPONENT PIG-S"/>
    <property type="match status" value="1"/>
</dbReference>
<evidence type="ECO:0000256" key="5">
    <source>
        <dbReference type="ARBA" id="ARBA00022692"/>
    </source>
</evidence>
<dbReference type="PANTHER" id="PTHR21072">
    <property type="entry name" value="GPI TRANSAMIDASE COMPONENT PIG-S"/>
    <property type="match status" value="1"/>
</dbReference>
<evidence type="ECO:0000313" key="12">
    <source>
        <dbReference type="Proteomes" id="UP000002009"/>
    </source>
</evidence>
<protein>
    <recommendedName>
        <fullName evidence="13">GPI transamidase component PIG-S</fullName>
    </recommendedName>
</protein>
<evidence type="ECO:0000256" key="2">
    <source>
        <dbReference type="ARBA" id="ARBA00004687"/>
    </source>
</evidence>
<reference evidence="11 12" key="1">
    <citation type="journal article" date="2009" name="Science">
        <title>Green evolution and dynamic adaptations revealed by genomes of the marine picoeukaryotes Micromonas.</title>
        <authorList>
            <person name="Worden A.Z."/>
            <person name="Lee J.H."/>
            <person name="Mock T."/>
            <person name="Rouze P."/>
            <person name="Simmons M.P."/>
            <person name="Aerts A.L."/>
            <person name="Allen A.E."/>
            <person name="Cuvelier M.L."/>
            <person name="Derelle E."/>
            <person name="Everett M.V."/>
            <person name="Foulon E."/>
            <person name="Grimwood J."/>
            <person name="Gundlach H."/>
            <person name="Henrissat B."/>
            <person name="Napoli C."/>
            <person name="McDonald S.M."/>
            <person name="Parker M.S."/>
            <person name="Rombauts S."/>
            <person name="Salamov A."/>
            <person name="Von Dassow P."/>
            <person name="Badger J.H."/>
            <person name="Coutinho P.M."/>
            <person name="Demir E."/>
            <person name="Dubchak I."/>
            <person name="Gentemann C."/>
            <person name="Eikrem W."/>
            <person name="Gready J.E."/>
            <person name="John U."/>
            <person name="Lanier W."/>
            <person name="Lindquist E.A."/>
            <person name="Lucas S."/>
            <person name="Mayer K.F."/>
            <person name="Moreau H."/>
            <person name="Not F."/>
            <person name="Otillar R."/>
            <person name="Panaud O."/>
            <person name="Pangilinan J."/>
            <person name="Paulsen I."/>
            <person name="Piegu B."/>
            <person name="Poliakov A."/>
            <person name="Robbens S."/>
            <person name="Schmutz J."/>
            <person name="Toulza E."/>
            <person name="Wyss T."/>
            <person name="Zelensky A."/>
            <person name="Zhou K."/>
            <person name="Armbrust E.V."/>
            <person name="Bhattacharya D."/>
            <person name="Goodenough U.W."/>
            <person name="Van de Peer Y."/>
            <person name="Grigoriev I.V."/>
        </authorList>
    </citation>
    <scope>NUCLEOTIDE SEQUENCE [LARGE SCALE GENOMIC DNA]</scope>
    <source>
        <strain evidence="12">RCC299 / NOUM17</strain>
    </source>
</reference>
<dbReference type="GO" id="GO:0006506">
    <property type="term" value="P:GPI anchor biosynthetic process"/>
    <property type="evidence" value="ECO:0007669"/>
    <property type="project" value="UniProtKB-UniPathway"/>
</dbReference>
<dbReference type="OrthoDB" id="28748at2759"/>
<dbReference type="Pfam" id="PF10510">
    <property type="entry name" value="PIG-S"/>
    <property type="match status" value="1"/>
</dbReference>